<dbReference type="InterPro" id="IPR001763">
    <property type="entry name" value="Rhodanese-like_dom"/>
</dbReference>
<reference evidence="2" key="1">
    <citation type="submission" date="2018-05" db="EMBL/GenBank/DDBJ databases">
        <authorList>
            <person name="Lanie J.A."/>
            <person name="Ng W.-L."/>
            <person name="Kazmierczak K.M."/>
            <person name="Andrzejewski T.M."/>
            <person name="Davidsen T.M."/>
            <person name="Wayne K.J."/>
            <person name="Tettelin H."/>
            <person name="Glass J.I."/>
            <person name="Rusch D."/>
            <person name="Podicherti R."/>
            <person name="Tsui H.-C.T."/>
            <person name="Winkler M.E."/>
        </authorList>
    </citation>
    <scope>NUCLEOTIDE SEQUENCE</scope>
</reference>
<organism evidence="2">
    <name type="scientific">marine metagenome</name>
    <dbReference type="NCBI Taxonomy" id="408172"/>
    <lineage>
        <taxon>unclassified sequences</taxon>
        <taxon>metagenomes</taxon>
        <taxon>ecological metagenomes</taxon>
    </lineage>
</organism>
<proteinExistence type="predicted"/>
<name>A0A382Y313_9ZZZZ</name>
<dbReference type="InterPro" id="IPR036873">
    <property type="entry name" value="Rhodanese-like_dom_sf"/>
</dbReference>
<dbReference type="Pfam" id="PF00581">
    <property type="entry name" value="Rhodanese"/>
    <property type="match status" value="1"/>
</dbReference>
<dbReference type="PANTHER" id="PTHR43031">
    <property type="entry name" value="FAD-DEPENDENT OXIDOREDUCTASE"/>
    <property type="match status" value="1"/>
</dbReference>
<protein>
    <recommendedName>
        <fullName evidence="1">Rhodanese domain-containing protein</fullName>
    </recommendedName>
</protein>
<dbReference type="PROSITE" id="PS50206">
    <property type="entry name" value="RHODANESE_3"/>
    <property type="match status" value="1"/>
</dbReference>
<dbReference type="SUPFAM" id="SSF52821">
    <property type="entry name" value="Rhodanese/Cell cycle control phosphatase"/>
    <property type="match status" value="1"/>
</dbReference>
<dbReference type="EMBL" id="UINC01172260">
    <property type="protein sequence ID" value="SVD77245.1"/>
    <property type="molecule type" value="Genomic_DNA"/>
</dbReference>
<evidence type="ECO:0000313" key="2">
    <source>
        <dbReference type="EMBL" id="SVD77245.1"/>
    </source>
</evidence>
<dbReference type="InterPro" id="IPR050229">
    <property type="entry name" value="GlpE_sulfurtransferase"/>
</dbReference>
<gene>
    <name evidence="2" type="ORF">METZ01_LOCUS430099</name>
</gene>
<dbReference type="AlphaFoldDB" id="A0A382Y313"/>
<accession>A0A382Y313</accession>
<dbReference type="SMART" id="SM00450">
    <property type="entry name" value="RHOD"/>
    <property type="match status" value="1"/>
</dbReference>
<dbReference type="Gene3D" id="3.40.250.10">
    <property type="entry name" value="Rhodanese-like domain"/>
    <property type="match status" value="1"/>
</dbReference>
<dbReference type="PANTHER" id="PTHR43031:SF17">
    <property type="entry name" value="SULFURTRANSFERASE YTWF-RELATED"/>
    <property type="match status" value="1"/>
</dbReference>
<sequence length="105" mass="11967">MKIILPEELKKRLDAGEKPILLDVREPWEFSICKIEGSVNISMSEPEKLINELNANDEIIAICHHGMRSFQVCNYLENNGFNKVLNLDGGIDSWAKTIDTDMAQY</sequence>
<evidence type="ECO:0000259" key="1">
    <source>
        <dbReference type="PROSITE" id="PS50206"/>
    </source>
</evidence>
<feature type="domain" description="Rhodanese" evidence="1">
    <location>
        <begin position="15"/>
        <end position="103"/>
    </location>
</feature>